<evidence type="ECO:0000256" key="7">
    <source>
        <dbReference type="ARBA" id="ARBA00007490"/>
    </source>
</evidence>
<protein>
    <recommendedName>
        <fullName evidence="16">Adenosylcobinamide kinase</fullName>
        <ecNumber evidence="8">2.7.1.156</ecNumber>
        <ecNumber evidence="9">2.7.7.62</ecNumber>
    </recommendedName>
    <alternativeName>
        <fullName evidence="17">Adenosylcobinamide-phosphate guanylyltransferase</fullName>
    </alternativeName>
</protein>
<comment type="function">
    <text evidence="4">Catalyzes ATP-dependent phosphorylation of adenosylcobinamide and addition of GMP to adenosylcobinamide phosphate.</text>
</comment>
<evidence type="ECO:0000256" key="10">
    <source>
        <dbReference type="ARBA" id="ARBA00022573"/>
    </source>
</evidence>
<evidence type="ECO:0000256" key="13">
    <source>
        <dbReference type="ARBA" id="ARBA00022777"/>
    </source>
</evidence>
<keyword evidence="11" id="KW-0808">Transferase</keyword>
<keyword evidence="15" id="KW-0342">GTP-binding</keyword>
<evidence type="ECO:0000256" key="6">
    <source>
        <dbReference type="ARBA" id="ARBA00005159"/>
    </source>
</evidence>
<comment type="catalytic activity">
    <reaction evidence="1">
        <text>adenosylcob(III)inamide + ATP = adenosylcob(III)inamide phosphate + ADP + H(+)</text>
        <dbReference type="Rhea" id="RHEA:15769"/>
        <dbReference type="ChEBI" id="CHEBI:2480"/>
        <dbReference type="ChEBI" id="CHEBI:15378"/>
        <dbReference type="ChEBI" id="CHEBI:30616"/>
        <dbReference type="ChEBI" id="CHEBI:58502"/>
        <dbReference type="ChEBI" id="CHEBI:456216"/>
        <dbReference type="EC" id="2.7.1.156"/>
    </reaction>
</comment>
<keyword evidence="14" id="KW-0067">ATP-binding</keyword>
<evidence type="ECO:0000256" key="1">
    <source>
        <dbReference type="ARBA" id="ARBA00000312"/>
    </source>
</evidence>
<comment type="similarity">
    <text evidence="7">Belongs to the CobU/CobP family.</text>
</comment>
<dbReference type="CDD" id="cd00544">
    <property type="entry name" value="CobU"/>
    <property type="match status" value="1"/>
</dbReference>
<reference evidence="19" key="1">
    <citation type="journal article" date="2019" name="Int. J. Syst. Evol. Microbiol.">
        <title>The Global Catalogue of Microorganisms (GCM) 10K type strain sequencing project: providing services to taxonomists for standard genome sequencing and annotation.</title>
        <authorList>
            <consortium name="The Broad Institute Genomics Platform"/>
            <consortium name="The Broad Institute Genome Sequencing Center for Infectious Disease"/>
            <person name="Wu L."/>
            <person name="Ma J."/>
        </authorList>
    </citation>
    <scope>NUCLEOTIDE SEQUENCE [LARGE SCALE GENOMIC DNA]</scope>
    <source>
        <strain evidence="19">CGMCC 1.12404</strain>
    </source>
</reference>
<dbReference type="PANTHER" id="PTHR34848">
    <property type="match status" value="1"/>
</dbReference>
<keyword evidence="13 18" id="KW-0418">Kinase</keyword>
<evidence type="ECO:0000256" key="15">
    <source>
        <dbReference type="ARBA" id="ARBA00023134"/>
    </source>
</evidence>
<evidence type="ECO:0000313" key="18">
    <source>
        <dbReference type="EMBL" id="GGA42793.1"/>
    </source>
</evidence>
<accession>A0ABQ1GG40</accession>
<evidence type="ECO:0000256" key="11">
    <source>
        <dbReference type="ARBA" id="ARBA00022679"/>
    </source>
</evidence>
<dbReference type="Gene3D" id="3.40.50.300">
    <property type="entry name" value="P-loop containing nucleotide triphosphate hydrolases"/>
    <property type="match status" value="1"/>
</dbReference>
<evidence type="ECO:0000256" key="4">
    <source>
        <dbReference type="ARBA" id="ARBA00003889"/>
    </source>
</evidence>
<dbReference type="RefSeq" id="WP_188431445.1">
    <property type="nucleotide sequence ID" value="NZ_BMEX01000004.1"/>
</dbReference>
<dbReference type="GO" id="GO:0016301">
    <property type="term" value="F:kinase activity"/>
    <property type="evidence" value="ECO:0007669"/>
    <property type="project" value="UniProtKB-KW"/>
</dbReference>
<dbReference type="PANTHER" id="PTHR34848:SF1">
    <property type="entry name" value="BIFUNCTIONAL ADENOSYLCOBALAMIN BIOSYNTHESIS PROTEIN COBU"/>
    <property type="match status" value="1"/>
</dbReference>
<dbReference type="EMBL" id="BMEX01000004">
    <property type="protein sequence ID" value="GGA42793.1"/>
    <property type="molecule type" value="Genomic_DNA"/>
</dbReference>
<evidence type="ECO:0000313" key="19">
    <source>
        <dbReference type="Proteomes" id="UP000617979"/>
    </source>
</evidence>
<dbReference type="PIRSF" id="PIRSF006135">
    <property type="entry name" value="CobU"/>
    <property type="match status" value="1"/>
</dbReference>
<evidence type="ECO:0000256" key="16">
    <source>
        <dbReference type="ARBA" id="ARBA00029570"/>
    </source>
</evidence>
<evidence type="ECO:0000256" key="12">
    <source>
        <dbReference type="ARBA" id="ARBA00022741"/>
    </source>
</evidence>
<proteinExistence type="inferred from homology"/>
<dbReference type="InterPro" id="IPR027417">
    <property type="entry name" value="P-loop_NTPase"/>
</dbReference>
<evidence type="ECO:0000256" key="14">
    <source>
        <dbReference type="ARBA" id="ARBA00022840"/>
    </source>
</evidence>
<dbReference type="EC" id="2.7.1.156" evidence="8"/>
<dbReference type="EC" id="2.7.7.62" evidence="9"/>
<organism evidence="18 19">
    <name type="scientific">Kroppenstedtia guangzhouensis</name>
    <dbReference type="NCBI Taxonomy" id="1274356"/>
    <lineage>
        <taxon>Bacteria</taxon>
        <taxon>Bacillati</taxon>
        <taxon>Bacillota</taxon>
        <taxon>Bacilli</taxon>
        <taxon>Bacillales</taxon>
        <taxon>Thermoactinomycetaceae</taxon>
        <taxon>Kroppenstedtia</taxon>
    </lineage>
</organism>
<dbReference type="SUPFAM" id="SSF52540">
    <property type="entry name" value="P-loop containing nucleoside triphosphate hydrolases"/>
    <property type="match status" value="1"/>
</dbReference>
<evidence type="ECO:0000256" key="3">
    <source>
        <dbReference type="ARBA" id="ARBA00001522"/>
    </source>
</evidence>
<evidence type="ECO:0000256" key="17">
    <source>
        <dbReference type="ARBA" id="ARBA00030571"/>
    </source>
</evidence>
<comment type="catalytic activity">
    <reaction evidence="2">
        <text>adenosylcob(III)inamide phosphate + GTP + H(+) = adenosylcob(III)inamide-GDP + diphosphate</text>
        <dbReference type="Rhea" id="RHEA:22712"/>
        <dbReference type="ChEBI" id="CHEBI:15378"/>
        <dbReference type="ChEBI" id="CHEBI:33019"/>
        <dbReference type="ChEBI" id="CHEBI:37565"/>
        <dbReference type="ChEBI" id="CHEBI:58502"/>
        <dbReference type="ChEBI" id="CHEBI:60487"/>
        <dbReference type="EC" id="2.7.7.62"/>
    </reaction>
</comment>
<comment type="pathway">
    <text evidence="6">Cofactor biosynthesis; adenosylcobalamin biosynthesis; adenosylcobalamin from cob(II)yrinate a,c-diamide: step 5/7.</text>
</comment>
<dbReference type="InterPro" id="IPR003203">
    <property type="entry name" value="CobU/CobP"/>
</dbReference>
<evidence type="ECO:0000256" key="9">
    <source>
        <dbReference type="ARBA" id="ARBA00012523"/>
    </source>
</evidence>
<dbReference type="NCBIfam" id="NF004469">
    <property type="entry name" value="PRK05800.1"/>
    <property type="match status" value="1"/>
</dbReference>
<comment type="pathway">
    <text evidence="5">Cofactor biosynthesis; adenosylcobalamin biosynthesis; adenosylcobalamin from cob(II)yrinate a,c-diamide: step 6/7.</text>
</comment>
<comment type="caution">
    <text evidence="18">The sequence shown here is derived from an EMBL/GenBank/DDBJ whole genome shotgun (WGS) entry which is preliminary data.</text>
</comment>
<comment type="catalytic activity">
    <reaction evidence="3">
        <text>adenosylcob(III)inamide + GTP = adenosylcob(III)inamide phosphate + GDP + H(+)</text>
        <dbReference type="Rhea" id="RHEA:15765"/>
        <dbReference type="ChEBI" id="CHEBI:2480"/>
        <dbReference type="ChEBI" id="CHEBI:15378"/>
        <dbReference type="ChEBI" id="CHEBI:37565"/>
        <dbReference type="ChEBI" id="CHEBI:58189"/>
        <dbReference type="ChEBI" id="CHEBI:58502"/>
        <dbReference type="EC" id="2.7.1.156"/>
    </reaction>
</comment>
<keyword evidence="19" id="KW-1185">Reference proteome</keyword>
<gene>
    <name evidence="18" type="primary">cobU</name>
    <name evidence="18" type="ORF">GCM10007416_14790</name>
</gene>
<sequence length="178" mass="20218">MIRLVTGGVRSGKSRFAEELAEGIGKRILYVATGVVTDEEMERRVRRHRERRPREWGLAEEPLHLVRALTGPQEMDAILVDCLSTWVANRLMQLPEEDWEQRRYSFEREMEEEMERVLDVLTGREAVLVTSETGLGGVAMSPLGRLFQDTLGGINQQVAQRAGEVWMVVSGVPWKVKG</sequence>
<keyword evidence="10" id="KW-0169">Cobalamin biosynthesis</keyword>
<evidence type="ECO:0000256" key="8">
    <source>
        <dbReference type="ARBA" id="ARBA00012016"/>
    </source>
</evidence>
<evidence type="ECO:0000256" key="2">
    <source>
        <dbReference type="ARBA" id="ARBA00000711"/>
    </source>
</evidence>
<keyword evidence="12" id="KW-0547">Nucleotide-binding</keyword>
<name>A0ABQ1GG40_9BACL</name>
<evidence type="ECO:0000256" key="5">
    <source>
        <dbReference type="ARBA" id="ARBA00004692"/>
    </source>
</evidence>
<dbReference type="Pfam" id="PF02283">
    <property type="entry name" value="CobU"/>
    <property type="match status" value="1"/>
</dbReference>
<dbReference type="Proteomes" id="UP000617979">
    <property type="component" value="Unassembled WGS sequence"/>
</dbReference>